<evidence type="ECO:0000256" key="3">
    <source>
        <dbReference type="ARBA" id="ARBA00022691"/>
    </source>
</evidence>
<feature type="domain" description="Radical SAM core" evidence="7">
    <location>
        <begin position="38"/>
        <end position="273"/>
    </location>
</feature>
<organism evidence="8">
    <name type="scientific">bioreactor metagenome</name>
    <dbReference type="NCBI Taxonomy" id="1076179"/>
    <lineage>
        <taxon>unclassified sequences</taxon>
        <taxon>metagenomes</taxon>
        <taxon>ecological metagenomes</taxon>
    </lineage>
</organism>
<evidence type="ECO:0000256" key="2">
    <source>
        <dbReference type="ARBA" id="ARBA00022485"/>
    </source>
</evidence>
<dbReference type="InterPro" id="IPR045567">
    <property type="entry name" value="CofH/MnqC-like_C"/>
</dbReference>
<keyword evidence="5" id="KW-0408">Iron</keyword>
<dbReference type="GO" id="GO:0102573">
    <property type="term" value="F:aminodeoxyfutalosine synthase activity"/>
    <property type="evidence" value="ECO:0007669"/>
    <property type="project" value="UniProtKB-EC"/>
</dbReference>
<dbReference type="Pfam" id="PF19288">
    <property type="entry name" value="CofH_C"/>
    <property type="match status" value="1"/>
</dbReference>
<dbReference type="SUPFAM" id="SSF102114">
    <property type="entry name" value="Radical SAM enzymes"/>
    <property type="match status" value="1"/>
</dbReference>
<evidence type="ECO:0000256" key="4">
    <source>
        <dbReference type="ARBA" id="ARBA00022723"/>
    </source>
</evidence>
<accession>A0A644V768</accession>
<evidence type="ECO:0000313" key="8">
    <source>
        <dbReference type="EMBL" id="MPL87031.1"/>
    </source>
</evidence>
<dbReference type="SMART" id="SM00729">
    <property type="entry name" value="Elp3"/>
    <property type="match status" value="1"/>
</dbReference>
<dbReference type="GO" id="GO:0046872">
    <property type="term" value="F:metal ion binding"/>
    <property type="evidence" value="ECO:0007669"/>
    <property type="project" value="UniProtKB-KW"/>
</dbReference>
<dbReference type="NCBIfam" id="TIGR00423">
    <property type="entry name" value="CofH family radical SAM protein"/>
    <property type="match status" value="1"/>
</dbReference>
<evidence type="ECO:0000259" key="7">
    <source>
        <dbReference type="PROSITE" id="PS51918"/>
    </source>
</evidence>
<dbReference type="InterPro" id="IPR058240">
    <property type="entry name" value="rSAM_sf"/>
</dbReference>
<sequence length="351" mass="40234">MARRVGFEEALSLYENTDMNLISRLASEIREEINGNRVYYNRNFHLEPSNVCLHRCTFCSYRRESDQEAGAWSMDINDIREYCRDKYKNGETEVHIVGSVHPDRDFNYYLSVVDAVREELPETVTIKAYTAVEIDDMTKSSGLSPKEVLSKLMERGVKLLPGGGAEIFNPKIRDQICPDKTDSKRWLEIHKEAHKLGMRTNCTMLFGHIESRRDRIEHLMALRDLQDETGGFDAFIPLLFKPSNNPLSHLGELNIIEVLKTFAISRIVLDNIPHIKSYWPMLGKDMCQLALLYGADDMDGTINDSTKIYSMAGSKEKNPHMTTSDLERMAAETGYEAVERDSFYNIIIKKS</sequence>
<dbReference type="InterPro" id="IPR020050">
    <property type="entry name" value="FO_synthase_su2"/>
</dbReference>
<keyword evidence="2" id="KW-0004">4Fe-4S</keyword>
<dbReference type="EC" id="2.5.1.120" evidence="8"/>
<dbReference type="InterPro" id="IPR013785">
    <property type="entry name" value="Aldolase_TIM"/>
</dbReference>
<proteinExistence type="predicted"/>
<comment type="cofactor">
    <cofactor evidence="1">
        <name>[4Fe-4S] cluster</name>
        <dbReference type="ChEBI" id="CHEBI:49883"/>
    </cofactor>
</comment>
<dbReference type="PANTHER" id="PTHR43076">
    <property type="entry name" value="FO SYNTHASE (COFH)"/>
    <property type="match status" value="1"/>
</dbReference>
<dbReference type="Gene3D" id="3.20.20.70">
    <property type="entry name" value="Aldolase class I"/>
    <property type="match status" value="1"/>
</dbReference>
<dbReference type="Pfam" id="PF04055">
    <property type="entry name" value="Radical_SAM"/>
    <property type="match status" value="1"/>
</dbReference>
<dbReference type="AlphaFoldDB" id="A0A644V768"/>
<dbReference type="SFLD" id="SFLDS00029">
    <property type="entry name" value="Radical_SAM"/>
    <property type="match status" value="1"/>
</dbReference>
<name>A0A644V768_9ZZZZ</name>
<dbReference type="GO" id="GO:0044689">
    <property type="term" value="F:7,8-didemethyl-8-hydroxy-5-deazariboflavin synthase activity"/>
    <property type="evidence" value="ECO:0007669"/>
    <property type="project" value="TreeGrafter"/>
</dbReference>
<evidence type="ECO:0000256" key="6">
    <source>
        <dbReference type="ARBA" id="ARBA00023014"/>
    </source>
</evidence>
<keyword evidence="3" id="KW-0949">S-adenosyl-L-methionine</keyword>
<dbReference type="GO" id="GO:0051539">
    <property type="term" value="F:4 iron, 4 sulfur cluster binding"/>
    <property type="evidence" value="ECO:0007669"/>
    <property type="project" value="UniProtKB-KW"/>
</dbReference>
<reference evidence="8" key="1">
    <citation type="submission" date="2019-08" db="EMBL/GenBank/DDBJ databases">
        <authorList>
            <person name="Kucharzyk K."/>
            <person name="Murdoch R.W."/>
            <person name="Higgins S."/>
            <person name="Loffler F."/>
        </authorList>
    </citation>
    <scope>NUCLEOTIDE SEQUENCE</scope>
</reference>
<keyword evidence="6" id="KW-0411">Iron-sulfur</keyword>
<gene>
    <name evidence="8" type="primary">mqnE_5</name>
    <name evidence="8" type="ORF">SDC9_33023</name>
</gene>
<comment type="caution">
    <text evidence="8">The sequence shown here is derived from an EMBL/GenBank/DDBJ whole genome shotgun (WGS) entry which is preliminary data.</text>
</comment>
<protein>
    <submittedName>
        <fullName evidence="8">Aminodeoxyfutalosine synthase</fullName>
        <ecNumber evidence="8">2.5.1.120</ecNumber>
    </submittedName>
</protein>
<dbReference type="PROSITE" id="PS51918">
    <property type="entry name" value="RADICAL_SAM"/>
    <property type="match status" value="1"/>
</dbReference>
<keyword evidence="4" id="KW-0479">Metal-binding</keyword>
<dbReference type="SFLD" id="SFLDG01389">
    <property type="entry name" value="menaquinone_synthsis_involved"/>
    <property type="match status" value="1"/>
</dbReference>
<dbReference type="InterPro" id="IPR007197">
    <property type="entry name" value="rSAM"/>
</dbReference>
<dbReference type="PIRSF" id="PIRSF004762">
    <property type="entry name" value="CHP00423"/>
    <property type="match status" value="1"/>
</dbReference>
<dbReference type="EMBL" id="VSSQ01000232">
    <property type="protein sequence ID" value="MPL87031.1"/>
    <property type="molecule type" value="Genomic_DNA"/>
</dbReference>
<evidence type="ECO:0000256" key="1">
    <source>
        <dbReference type="ARBA" id="ARBA00001966"/>
    </source>
</evidence>
<keyword evidence="8" id="KW-0808">Transferase</keyword>
<dbReference type="SFLD" id="SFLDG01064">
    <property type="entry name" value="F420__menaquinone_cofactor_bio"/>
    <property type="match status" value="1"/>
</dbReference>
<evidence type="ECO:0000256" key="5">
    <source>
        <dbReference type="ARBA" id="ARBA00023004"/>
    </source>
</evidence>
<dbReference type="InterPro" id="IPR034405">
    <property type="entry name" value="F420"/>
</dbReference>
<dbReference type="InterPro" id="IPR006638">
    <property type="entry name" value="Elp3/MiaA/NifB-like_rSAM"/>
</dbReference>
<dbReference type="SFLD" id="SFLDF00343">
    <property type="entry name" value="aminofutalosine_synthase_(mqnE"/>
    <property type="match status" value="1"/>
</dbReference>
<dbReference type="PANTHER" id="PTHR43076:SF7">
    <property type="entry name" value="AMINODEOXYFUTALOSINE SYNTHASE"/>
    <property type="match status" value="1"/>
</dbReference>